<dbReference type="SUPFAM" id="SSF143011">
    <property type="entry name" value="RelE-like"/>
    <property type="match status" value="1"/>
</dbReference>
<gene>
    <name evidence="2" type="ORF">MNB_SV-12-413</name>
</gene>
<accession>A0A1W1CIF6</accession>
<dbReference type="NCBIfam" id="TIGR02385">
    <property type="entry name" value="RelE_StbE"/>
    <property type="match status" value="1"/>
</dbReference>
<name>A0A1W1CIF6_9ZZZZ</name>
<organism evidence="2">
    <name type="scientific">hydrothermal vent metagenome</name>
    <dbReference type="NCBI Taxonomy" id="652676"/>
    <lineage>
        <taxon>unclassified sequences</taxon>
        <taxon>metagenomes</taxon>
        <taxon>ecological metagenomes</taxon>
    </lineage>
</organism>
<keyword evidence="1" id="KW-1277">Toxin-antitoxin system</keyword>
<sequence>MSYKLHFIKKSKKEWDKLNSTIKEQFKKKLAKRLVEPVVPNDKLSGYENIYKIKLRSSGFRLAYEVRDDKIIIVVLAVGKRENNDVYDSLKGRIDYEDEE</sequence>
<evidence type="ECO:0000256" key="1">
    <source>
        <dbReference type="ARBA" id="ARBA00022649"/>
    </source>
</evidence>
<dbReference type="Gene3D" id="3.30.2310.20">
    <property type="entry name" value="RelE-like"/>
    <property type="match status" value="1"/>
</dbReference>
<dbReference type="Pfam" id="PF05016">
    <property type="entry name" value="ParE_toxin"/>
    <property type="match status" value="1"/>
</dbReference>
<dbReference type="InterPro" id="IPR007712">
    <property type="entry name" value="RelE/ParE_toxin"/>
</dbReference>
<evidence type="ECO:0000313" key="2">
    <source>
        <dbReference type="EMBL" id="SFV65525.1"/>
    </source>
</evidence>
<protein>
    <submittedName>
        <fullName evidence="2">StbE replicon stabilization toxin</fullName>
    </submittedName>
</protein>
<dbReference type="AlphaFoldDB" id="A0A1W1CIF6"/>
<dbReference type="InterPro" id="IPR035093">
    <property type="entry name" value="RelE/ParE_toxin_dom_sf"/>
</dbReference>
<proteinExistence type="predicted"/>
<dbReference type="PANTHER" id="PTHR35601:SF1">
    <property type="entry name" value="TOXIN RELE"/>
    <property type="match status" value="1"/>
</dbReference>
<reference evidence="2" key="1">
    <citation type="submission" date="2016-10" db="EMBL/GenBank/DDBJ databases">
        <authorList>
            <person name="de Groot N.N."/>
        </authorList>
    </citation>
    <scope>NUCLEOTIDE SEQUENCE</scope>
</reference>
<dbReference type="PANTHER" id="PTHR35601">
    <property type="entry name" value="TOXIN RELE"/>
    <property type="match status" value="1"/>
</dbReference>
<dbReference type="EMBL" id="FPHE01000143">
    <property type="protein sequence ID" value="SFV65525.1"/>
    <property type="molecule type" value="Genomic_DNA"/>
</dbReference>